<sequence length="199" mass="21562">MVPPSRILGVTIGVVWKICSDKVNLLGISGDTLYFFSSFSGSLALTKLIESSVFDSGKYSNRNFWARSSHVVIDPVGREFSHALALSLKEKGNIWRRIASFDTPFSLKVSQISRKFAMWECGSSSGLEMSNARPCIGLHGRANTSGIEQSTSDSVSEPWEVGQGMHDRAWHCTAVQCHASSPASCNAMPAPQLHLLAAG</sequence>
<organism evidence="1 2">
    <name type="scientific">Smallanthus sonchifolius</name>
    <dbReference type="NCBI Taxonomy" id="185202"/>
    <lineage>
        <taxon>Eukaryota</taxon>
        <taxon>Viridiplantae</taxon>
        <taxon>Streptophyta</taxon>
        <taxon>Embryophyta</taxon>
        <taxon>Tracheophyta</taxon>
        <taxon>Spermatophyta</taxon>
        <taxon>Magnoliopsida</taxon>
        <taxon>eudicotyledons</taxon>
        <taxon>Gunneridae</taxon>
        <taxon>Pentapetalae</taxon>
        <taxon>asterids</taxon>
        <taxon>campanulids</taxon>
        <taxon>Asterales</taxon>
        <taxon>Asteraceae</taxon>
        <taxon>Asteroideae</taxon>
        <taxon>Heliantheae alliance</taxon>
        <taxon>Millerieae</taxon>
        <taxon>Smallanthus</taxon>
    </lineage>
</organism>
<accession>A0ACB9IRW9</accession>
<gene>
    <name evidence="1" type="ORF">L1987_20015</name>
</gene>
<proteinExistence type="predicted"/>
<keyword evidence="2" id="KW-1185">Reference proteome</keyword>
<comment type="caution">
    <text evidence="1">The sequence shown here is derived from an EMBL/GenBank/DDBJ whole genome shotgun (WGS) entry which is preliminary data.</text>
</comment>
<dbReference type="EMBL" id="CM042024">
    <property type="protein sequence ID" value="KAI3810403.1"/>
    <property type="molecule type" value="Genomic_DNA"/>
</dbReference>
<dbReference type="Proteomes" id="UP001056120">
    <property type="component" value="Linkage Group LG07"/>
</dbReference>
<reference evidence="2" key="1">
    <citation type="journal article" date="2022" name="Mol. Ecol. Resour.">
        <title>The genomes of chicory, endive, great burdock and yacon provide insights into Asteraceae palaeo-polyploidization history and plant inulin production.</title>
        <authorList>
            <person name="Fan W."/>
            <person name="Wang S."/>
            <person name="Wang H."/>
            <person name="Wang A."/>
            <person name="Jiang F."/>
            <person name="Liu H."/>
            <person name="Zhao H."/>
            <person name="Xu D."/>
            <person name="Zhang Y."/>
        </authorList>
    </citation>
    <scope>NUCLEOTIDE SEQUENCE [LARGE SCALE GENOMIC DNA]</scope>
    <source>
        <strain evidence="2">cv. Yunnan</strain>
    </source>
</reference>
<reference evidence="1 2" key="2">
    <citation type="journal article" date="2022" name="Mol. Ecol. Resour.">
        <title>The genomes of chicory, endive, great burdock and yacon provide insights into Asteraceae paleo-polyploidization history and plant inulin production.</title>
        <authorList>
            <person name="Fan W."/>
            <person name="Wang S."/>
            <person name="Wang H."/>
            <person name="Wang A."/>
            <person name="Jiang F."/>
            <person name="Liu H."/>
            <person name="Zhao H."/>
            <person name="Xu D."/>
            <person name="Zhang Y."/>
        </authorList>
    </citation>
    <scope>NUCLEOTIDE SEQUENCE [LARGE SCALE GENOMIC DNA]</scope>
    <source>
        <strain evidence="2">cv. Yunnan</strain>
        <tissue evidence="1">Leaves</tissue>
    </source>
</reference>
<protein>
    <submittedName>
        <fullName evidence="1">Uncharacterized protein</fullName>
    </submittedName>
</protein>
<evidence type="ECO:0000313" key="1">
    <source>
        <dbReference type="EMBL" id="KAI3810403.1"/>
    </source>
</evidence>
<evidence type="ECO:0000313" key="2">
    <source>
        <dbReference type="Proteomes" id="UP001056120"/>
    </source>
</evidence>
<name>A0ACB9IRW9_9ASTR</name>